<proteinExistence type="predicted"/>
<dbReference type="GO" id="GO:0050567">
    <property type="term" value="F:glutaminyl-tRNA synthase (glutamine-hydrolyzing) activity"/>
    <property type="evidence" value="ECO:0007669"/>
    <property type="project" value="UniProtKB-EC"/>
</dbReference>
<dbReference type="SUPFAM" id="SSF75304">
    <property type="entry name" value="Amidase signature (AS) enzymes"/>
    <property type="match status" value="1"/>
</dbReference>
<evidence type="ECO:0000259" key="1">
    <source>
        <dbReference type="Pfam" id="PF01425"/>
    </source>
</evidence>
<dbReference type="Pfam" id="PF01425">
    <property type="entry name" value="Amidase"/>
    <property type="match status" value="1"/>
</dbReference>
<organism evidence="2 3">
    <name type="scientific">Candidatus Alloenteromonas pullicola</name>
    <dbReference type="NCBI Taxonomy" id="2840784"/>
    <lineage>
        <taxon>Bacteria</taxon>
        <taxon>Bacillati</taxon>
        <taxon>Bacillota</taxon>
        <taxon>Bacillota incertae sedis</taxon>
        <taxon>Candidatus Alloenteromonas</taxon>
    </lineage>
</organism>
<dbReference type="PANTHER" id="PTHR11895:SF151">
    <property type="entry name" value="GLUTAMYL-TRNA(GLN) AMIDOTRANSFERASE SUBUNIT A"/>
    <property type="match status" value="1"/>
</dbReference>
<keyword evidence="2" id="KW-0436">Ligase</keyword>
<gene>
    <name evidence="2" type="primary">gatA</name>
    <name evidence="2" type="ORF">IAC52_02785</name>
</gene>
<dbReference type="Proteomes" id="UP000824070">
    <property type="component" value="Unassembled WGS sequence"/>
</dbReference>
<reference evidence="2" key="1">
    <citation type="submission" date="2020-10" db="EMBL/GenBank/DDBJ databases">
        <authorList>
            <person name="Gilroy R."/>
        </authorList>
    </citation>
    <scope>NUCLEOTIDE SEQUENCE</scope>
    <source>
        <strain evidence="2">ChiGjej1B1-22543</strain>
    </source>
</reference>
<dbReference type="EC" id="6.3.5.7" evidence="2"/>
<dbReference type="InterPro" id="IPR023631">
    <property type="entry name" value="Amidase_dom"/>
</dbReference>
<dbReference type="PANTHER" id="PTHR11895">
    <property type="entry name" value="TRANSAMIDASE"/>
    <property type="match status" value="1"/>
</dbReference>
<reference evidence="2" key="2">
    <citation type="journal article" date="2021" name="PeerJ">
        <title>Extensive microbial diversity within the chicken gut microbiome revealed by metagenomics and culture.</title>
        <authorList>
            <person name="Gilroy R."/>
            <person name="Ravi A."/>
            <person name="Getino M."/>
            <person name="Pursley I."/>
            <person name="Horton D.L."/>
            <person name="Alikhan N.F."/>
            <person name="Baker D."/>
            <person name="Gharbi K."/>
            <person name="Hall N."/>
            <person name="Watson M."/>
            <person name="Adriaenssens E.M."/>
            <person name="Foster-Nyarko E."/>
            <person name="Jarju S."/>
            <person name="Secka A."/>
            <person name="Antonio M."/>
            <person name="Oren A."/>
            <person name="Chaudhuri R.R."/>
            <person name="La Ragione R."/>
            <person name="Hildebrand F."/>
            <person name="Pallen M.J."/>
        </authorList>
    </citation>
    <scope>NUCLEOTIDE SEQUENCE</scope>
    <source>
        <strain evidence="2">ChiGjej1B1-22543</strain>
    </source>
</reference>
<dbReference type="EMBL" id="DVMV01000018">
    <property type="protein sequence ID" value="HIU45206.1"/>
    <property type="molecule type" value="Genomic_DNA"/>
</dbReference>
<evidence type="ECO:0000313" key="2">
    <source>
        <dbReference type="EMBL" id="HIU45206.1"/>
    </source>
</evidence>
<name>A0A9D1LNP0_9FIRM</name>
<feature type="domain" description="Amidase" evidence="1">
    <location>
        <begin position="25"/>
        <end position="464"/>
    </location>
</feature>
<accession>A0A9D1LNP0</accession>
<evidence type="ECO:0000313" key="3">
    <source>
        <dbReference type="Proteomes" id="UP000824070"/>
    </source>
</evidence>
<dbReference type="Gene3D" id="3.90.1300.10">
    <property type="entry name" value="Amidase signature (AS) domain"/>
    <property type="match status" value="1"/>
</dbReference>
<protein>
    <submittedName>
        <fullName evidence="2">Asp-tRNA(Asn)/Glu-tRNA(Gln) amidotransferase subunit GatA</fullName>
        <ecNumber evidence="2">6.3.5.7</ecNumber>
    </submittedName>
</protein>
<dbReference type="InterPro" id="IPR000120">
    <property type="entry name" value="Amidase"/>
</dbReference>
<comment type="caution">
    <text evidence="2">The sequence shown here is derived from an EMBL/GenBank/DDBJ whole genome shotgun (WGS) entry which is preliminary data.</text>
</comment>
<sequence length="489" mass="53128">MGYIDRSILQIHEAMKKGEVTPEALVSESAKRIAEDSNNAFEKTLLDQAAEQAASLTCFEEDNPLYGIPYVAKDNFSTKGIETTASSNVLNGYVPLYDATVVKKLADRKCVMMGKSTLDELAMGGTGTTGHKGITYNPYDPSHERMVGGSSCGSAASMADGEAVFALGSDTGDSVRKPASLAGLVGFKPTWGRISRYGLFPFAPSLDHVGYFTRYVSDAAVLLNALAGYDEMDFTSSTKPVEDYLSEINNPLSGRRFAVIKEIIDSIDDPMMKGKFNALSEALRKQGAIVEEVEFGEELLRSIYATYIVISCAEATSNDANLDGIKFGPYYGGKSYQEVMKNARTKGFSELIKRRFVIGSFALMRENQEDLFLRAQRNRAKIVERTLYFLSHYDAYLVPAAPSIAPKFAHSSDKLSSEYLIADNHLALGNFAGLPSITVPLGFEGGMPLGVNLMSAAFSEKLLLNLANKVEEITGLGGVSHVNRKEGNL</sequence>
<dbReference type="InterPro" id="IPR036928">
    <property type="entry name" value="AS_sf"/>
</dbReference>
<dbReference type="AlphaFoldDB" id="A0A9D1LNP0"/>